<organism evidence="11 12">
    <name type="scientific">Oncorhynchus mykiss</name>
    <name type="common">Rainbow trout</name>
    <name type="synonym">Salmo gairdneri</name>
    <dbReference type="NCBI Taxonomy" id="8022"/>
    <lineage>
        <taxon>Eukaryota</taxon>
        <taxon>Metazoa</taxon>
        <taxon>Chordata</taxon>
        <taxon>Craniata</taxon>
        <taxon>Vertebrata</taxon>
        <taxon>Euteleostomi</taxon>
        <taxon>Actinopterygii</taxon>
        <taxon>Neopterygii</taxon>
        <taxon>Teleostei</taxon>
        <taxon>Protacanthopterygii</taxon>
        <taxon>Salmoniformes</taxon>
        <taxon>Salmonidae</taxon>
        <taxon>Salmoninae</taxon>
        <taxon>Oncorhynchus</taxon>
    </lineage>
</organism>
<keyword evidence="5" id="KW-0966">Cell projection</keyword>
<protein>
    <recommendedName>
        <fullName evidence="8">Nck-associated protein 1</fullName>
    </recommendedName>
</protein>
<feature type="transmembrane region" description="Helical" evidence="10">
    <location>
        <begin position="1029"/>
        <end position="1046"/>
    </location>
</feature>
<evidence type="ECO:0000256" key="9">
    <source>
        <dbReference type="SAM" id="MobiDB-lite"/>
    </source>
</evidence>
<dbReference type="Pfam" id="PF09735">
    <property type="entry name" value="Nckap1"/>
    <property type="match status" value="2"/>
</dbReference>
<feature type="region of interest" description="Disordered" evidence="9">
    <location>
        <begin position="598"/>
        <end position="619"/>
    </location>
</feature>
<dbReference type="GO" id="GO:0048812">
    <property type="term" value="P:neuron projection morphogenesis"/>
    <property type="evidence" value="ECO:0007669"/>
    <property type="project" value="TreeGrafter"/>
</dbReference>
<evidence type="ECO:0000256" key="4">
    <source>
        <dbReference type="ARBA" id="ARBA00023136"/>
    </source>
</evidence>
<keyword evidence="1" id="KW-1003">Cell membrane</keyword>
<sequence>NSLSQKLAEKFTILNDRGIGMLTRIYNIKKACGDPKAKPSYLIDKNLESAVKFIVRKFPAVETRNNNVSLSFACILHIYYILFNLDVDSIFVPISLFLQTVNFDLTKNYLDLVVTYTNLMMLLSRIEERKAIIGLYNYAHEMTHGSSDREYPRLGQMIVDYENPLKKMMEEFVPHGKSLSDALLSLQMVYPRRNLSADQWRNAQLLSLISAPSTMLNPAQSDTVRTQYIAALSLWKLALQSSTCLCLFRDEVFHIHKAAEDLFINIRGYNKRVNDIKECKEQALGLMHRERRKFLRSALKELATVLSDQPGLLGPKALFVFMALSFARDEIIWLLRHADNIQKKSTDDFIDKHIAELIFYMEELRAHVRKYGPVMQRYYVQYLSGFDAVVLNELVQVRLLSGANIGLPPKWHPIPYIAILLTMVPRAPVKNNGDVFDFRGMRLDWFRLQAYTSVSKASLGIADHRELGKMMNTIIFHTKMVDSLVEMLVETSDLSIFCFYSRAFEKMFQQCLELPSQSRHSISFPLLCTHFMSCTHELCPEERHHIGDRSLSLCNMFLDEMAKQARNLITDICTEQCTLSDQLLPKHCAKTISQAVNKKSKKQMGKKGEPEREKPGVESMRKNRLLVTNLDKLHTALSELCFSINYVPNMVIWEHTFTPREYLTSHLEIRFTKSIVGMTMYNQATQEIAKPSELLTSVRAYMTVLQSIENYVQIDITRVFNNVLLQQTQHLDSHGEPTITSLYTNWYLETLLRQVSNGHIAYFPAMKAFVNLPTENELTFNAEEYSDISEMRSLSELLGPYGMKFLSESLMWHISSQVAELKKLVVDNVEILTQMRTSFDKPEHMASLFKKLSSVDSVLKRMTIIGVILSFRSLAQEALRDVCRPFNFPQLEWHHILTQYKGLHFWIISIIDPPDGVNGHLLSLVTENISPEEEYKIACLLMVFVAVSMPTLASNVMSQYSPAIQGHCNNIHCLAKAINQIAAALFTIHKGSIEDRLKEFLAVRFIVIVHLVYTTHLSSPFLIIYYKQLSSFICFIFILYLGFYLGRIHGTATH</sequence>
<reference evidence="11" key="2">
    <citation type="submission" date="2025-08" db="UniProtKB">
        <authorList>
            <consortium name="Ensembl"/>
        </authorList>
    </citation>
    <scope>IDENTIFICATION</scope>
</reference>
<evidence type="ECO:0000313" key="12">
    <source>
        <dbReference type="Proteomes" id="UP000694395"/>
    </source>
</evidence>
<dbReference type="GO" id="GO:0030866">
    <property type="term" value="P:cortical actin cytoskeleton organization"/>
    <property type="evidence" value="ECO:0007669"/>
    <property type="project" value="TreeGrafter"/>
</dbReference>
<comment type="similarity">
    <text evidence="7">Belongs to the HEM-1/HEM-2 family.</text>
</comment>
<evidence type="ECO:0000256" key="7">
    <source>
        <dbReference type="ARBA" id="ARBA00037947"/>
    </source>
</evidence>
<evidence type="ECO:0000313" key="11">
    <source>
        <dbReference type="Ensembl" id="ENSOMYP00000036521.2"/>
    </source>
</evidence>
<dbReference type="Ensembl" id="ENSOMYT00000039872.2">
    <property type="protein sequence ID" value="ENSOMYP00000036521.2"/>
    <property type="gene ID" value="ENSOMYG00000037353.2"/>
</dbReference>
<dbReference type="GO" id="GO:0031258">
    <property type="term" value="C:lamellipodium membrane"/>
    <property type="evidence" value="ECO:0007669"/>
    <property type="project" value="UniProtKB-SubCell"/>
</dbReference>
<reference evidence="11" key="3">
    <citation type="submission" date="2025-09" db="UniProtKB">
        <authorList>
            <consortium name="Ensembl"/>
        </authorList>
    </citation>
    <scope>IDENTIFICATION</scope>
</reference>
<dbReference type="GO" id="GO:0031209">
    <property type="term" value="C:SCAR complex"/>
    <property type="evidence" value="ECO:0007669"/>
    <property type="project" value="TreeGrafter"/>
</dbReference>
<dbReference type="Proteomes" id="UP000694395">
    <property type="component" value="Chromosome 3"/>
</dbReference>
<reference evidence="11" key="1">
    <citation type="submission" date="2020-07" db="EMBL/GenBank/DDBJ databases">
        <title>A long reads based de novo assembly of the rainbow trout Arlee double haploid line genome.</title>
        <authorList>
            <person name="Gao G."/>
            <person name="Palti Y."/>
        </authorList>
    </citation>
    <scope>NUCLEOTIDE SEQUENCE [LARGE SCALE GENOMIC DNA]</scope>
</reference>
<feature type="compositionally biased region" description="Basic and acidic residues" evidence="9">
    <location>
        <begin position="606"/>
        <end position="619"/>
    </location>
</feature>
<feature type="transmembrane region" description="Helical" evidence="10">
    <location>
        <begin position="1001"/>
        <end position="1023"/>
    </location>
</feature>
<evidence type="ECO:0000256" key="8">
    <source>
        <dbReference type="ARBA" id="ARBA00039689"/>
    </source>
</evidence>
<keyword evidence="2 10" id="KW-0812">Transmembrane</keyword>
<accession>A0A8C7QEB8</accession>
<dbReference type="AlphaFoldDB" id="A0A8C7QEB8"/>
<comment type="subcellular location">
    <subcellularLocation>
        <location evidence="6">Cell projection</location>
        <location evidence="6">Lamellipodium membrane</location>
        <topology evidence="6">Single-pass membrane protein</topology>
        <orientation evidence="6">Cytoplasmic side</orientation>
    </subcellularLocation>
</comment>
<evidence type="ECO:0000256" key="1">
    <source>
        <dbReference type="ARBA" id="ARBA00022475"/>
    </source>
</evidence>
<keyword evidence="3 10" id="KW-1133">Transmembrane helix</keyword>
<dbReference type="GeneTree" id="ENSGT00390000016619"/>
<proteinExistence type="inferred from homology"/>
<keyword evidence="12" id="KW-1185">Reference proteome</keyword>
<evidence type="ECO:0000256" key="3">
    <source>
        <dbReference type="ARBA" id="ARBA00022989"/>
    </source>
</evidence>
<evidence type="ECO:0000256" key="10">
    <source>
        <dbReference type="SAM" id="Phobius"/>
    </source>
</evidence>
<evidence type="ECO:0000256" key="6">
    <source>
        <dbReference type="ARBA" id="ARBA00037839"/>
    </source>
</evidence>
<dbReference type="PANTHER" id="PTHR12093:SF11">
    <property type="entry name" value="NCK-ASSOCIATED PROTEIN 1"/>
    <property type="match status" value="1"/>
</dbReference>
<keyword evidence="4 10" id="KW-0472">Membrane</keyword>
<gene>
    <name evidence="11" type="primary">LOC110520324</name>
</gene>
<name>A0A8C7QEB8_ONCMY</name>
<dbReference type="GO" id="GO:0030031">
    <property type="term" value="P:cell projection assembly"/>
    <property type="evidence" value="ECO:0007669"/>
    <property type="project" value="TreeGrafter"/>
</dbReference>
<dbReference type="GO" id="GO:0016477">
    <property type="term" value="P:cell migration"/>
    <property type="evidence" value="ECO:0007669"/>
    <property type="project" value="TreeGrafter"/>
</dbReference>
<evidence type="ECO:0000256" key="5">
    <source>
        <dbReference type="ARBA" id="ARBA00023273"/>
    </source>
</evidence>
<dbReference type="PANTHER" id="PTHR12093">
    <property type="entry name" value="NCK-ASSOCIATED PROTEIN 1"/>
    <property type="match status" value="1"/>
</dbReference>
<dbReference type="InterPro" id="IPR019137">
    <property type="entry name" value="Nck-associated_protein-1"/>
</dbReference>
<evidence type="ECO:0000256" key="2">
    <source>
        <dbReference type="ARBA" id="ARBA00022692"/>
    </source>
</evidence>